<comment type="caution">
    <text evidence="2">The sequence shown here is derived from an EMBL/GenBank/DDBJ whole genome shotgun (WGS) entry which is preliminary data.</text>
</comment>
<feature type="non-terminal residue" evidence="2">
    <location>
        <position position="93"/>
    </location>
</feature>
<proteinExistence type="predicted"/>
<reference evidence="2 3" key="1">
    <citation type="journal article" date="2021" name="Nat. Plants">
        <title>The Taxus genome provides insights into paclitaxel biosynthesis.</title>
        <authorList>
            <person name="Xiong X."/>
            <person name="Gou J."/>
            <person name="Liao Q."/>
            <person name="Li Y."/>
            <person name="Zhou Q."/>
            <person name="Bi G."/>
            <person name="Li C."/>
            <person name="Du R."/>
            <person name="Wang X."/>
            <person name="Sun T."/>
            <person name="Guo L."/>
            <person name="Liang H."/>
            <person name="Lu P."/>
            <person name="Wu Y."/>
            <person name="Zhang Z."/>
            <person name="Ro D.K."/>
            <person name="Shang Y."/>
            <person name="Huang S."/>
            <person name="Yan J."/>
        </authorList>
    </citation>
    <scope>NUCLEOTIDE SEQUENCE [LARGE SCALE GENOMIC DNA]</scope>
    <source>
        <strain evidence="2">Ta-2019</strain>
    </source>
</reference>
<name>A0AA38LBL0_TAXCH</name>
<feature type="non-terminal residue" evidence="2">
    <location>
        <position position="1"/>
    </location>
</feature>
<dbReference type="EMBL" id="JAHRHJ020000004">
    <property type="protein sequence ID" value="KAH9317781.1"/>
    <property type="molecule type" value="Genomic_DNA"/>
</dbReference>
<protein>
    <submittedName>
        <fullName evidence="2">Uncharacterized protein</fullName>
    </submittedName>
</protein>
<keyword evidence="3" id="KW-1185">Reference proteome</keyword>
<evidence type="ECO:0000256" key="1">
    <source>
        <dbReference type="SAM" id="Phobius"/>
    </source>
</evidence>
<keyword evidence="1" id="KW-0472">Membrane</keyword>
<evidence type="ECO:0000313" key="3">
    <source>
        <dbReference type="Proteomes" id="UP000824469"/>
    </source>
</evidence>
<accession>A0AA38LBL0</accession>
<keyword evidence="1" id="KW-0812">Transmembrane</keyword>
<gene>
    <name evidence="2" type="ORF">KI387_019550</name>
</gene>
<dbReference type="Proteomes" id="UP000824469">
    <property type="component" value="Unassembled WGS sequence"/>
</dbReference>
<dbReference type="AlphaFoldDB" id="A0AA38LBL0"/>
<evidence type="ECO:0000313" key="2">
    <source>
        <dbReference type="EMBL" id="KAH9317781.1"/>
    </source>
</evidence>
<keyword evidence="1" id="KW-1133">Transmembrane helix</keyword>
<organism evidence="2 3">
    <name type="scientific">Taxus chinensis</name>
    <name type="common">Chinese yew</name>
    <name type="synonym">Taxus wallichiana var. chinensis</name>
    <dbReference type="NCBI Taxonomy" id="29808"/>
    <lineage>
        <taxon>Eukaryota</taxon>
        <taxon>Viridiplantae</taxon>
        <taxon>Streptophyta</taxon>
        <taxon>Embryophyta</taxon>
        <taxon>Tracheophyta</taxon>
        <taxon>Spermatophyta</taxon>
        <taxon>Pinopsida</taxon>
        <taxon>Pinidae</taxon>
        <taxon>Conifers II</taxon>
        <taxon>Cupressales</taxon>
        <taxon>Taxaceae</taxon>
        <taxon>Taxus</taxon>
    </lineage>
</organism>
<sequence>TSVWKAFPFSMVRGALAFGSALGIYEATKCKLMQIRAVDDLSSSAIAGSLATGLGGTLFGAFPWTRPNSMKMYSEKFQQFQKEIPKNFVKYEA</sequence>
<feature type="transmembrane region" description="Helical" evidence="1">
    <location>
        <begin position="45"/>
        <end position="64"/>
    </location>
</feature>